<feature type="non-terminal residue" evidence="2">
    <location>
        <position position="1"/>
    </location>
</feature>
<dbReference type="EMBL" id="LXQA011387865">
    <property type="protein sequence ID" value="MCI95477.1"/>
    <property type="molecule type" value="Genomic_DNA"/>
</dbReference>
<sequence length="60" mass="6410">PSFIAFGTMSSFIAFETTLVLAIWISSQILMCTIGSSWVPQAHMLSYSRLVPGGLGDTAT</sequence>
<dbReference type="Proteomes" id="UP000265520">
    <property type="component" value="Unassembled WGS sequence"/>
</dbReference>
<comment type="caution">
    <text evidence="2">The sequence shown here is derived from an EMBL/GenBank/DDBJ whole genome shotgun (WGS) entry which is preliminary data.</text>
</comment>
<reference evidence="2 3" key="1">
    <citation type="journal article" date="2018" name="Front. Plant Sci.">
        <title>Red Clover (Trifolium pratense) and Zigzag Clover (T. medium) - A Picture of Genomic Similarities and Differences.</title>
        <authorList>
            <person name="Dluhosova J."/>
            <person name="Istvanek J."/>
            <person name="Nedelnik J."/>
            <person name="Repkova J."/>
        </authorList>
    </citation>
    <scope>NUCLEOTIDE SEQUENCE [LARGE SCALE GENOMIC DNA]</scope>
    <source>
        <strain evidence="3">cv. 10/8</strain>
        <tissue evidence="2">Leaf</tissue>
    </source>
</reference>
<keyword evidence="1" id="KW-0812">Transmembrane</keyword>
<name>A0A392W573_9FABA</name>
<organism evidence="2 3">
    <name type="scientific">Trifolium medium</name>
    <dbReference type="NCBI Taxonomy" id="97028"/>
    <lineage>
        <taxon>Eukaryota</taxon>
        <taxon>Viridiplantae</taxon>
        <taxon>Streptophyta</taxon>
        <taxon>Embryophyta</taxon>
        <taxon>Tracheophyta</taxon>
        <taxon>Spermatophyta</taxon>
        <taxon>Magnoliopsida</taxon>
        <taxon>eudicotyledons</taxon>
        <taxon>Gunneridae</taxon>
        <taxon>Pentapetalae</taxon>
        <taxon>rosids</taxon>
        <taxon>fabids</taxon>
        <taxon>Fabales</taxon>
        <taxon>Fabaceae</taxon>
        <taxon>Papilionoideae</taxon>
        <taxon>50 kb inversion clade</taxon>
        <taxon>NPAAA clade</taxon>
        <taxon>Hologalegina</taxon>
        <taxon>IRL clade</taxon>
        <taxon>Trifolieae</taxon>
        <taxon>Trifolium</taxon>
    </lineage>
</organism>
<evidence type="ECO:0000256" key="1">
    <source>
        <dbReference type="SAM" id="Phobius"/>
    </source>
</evidence>
<evidence type="ECO:0000313" key="3">
    <source>
        <dbReference type="Proteomes" id="UP000265520"/>
    </source>
</evidence>
<keyword evidence="3" id="KW-1185">Reference proteome</keyword>
<dbReference type="AlphaFoldDB" id="A0A392W573"/>
<evidence type="ECO:0000313" key="2">
    <source>
        <dbReference type="EMBL" id="MCI95477.1"/>
    </source>
</evidence>
<accession>A0A392W573</accession>
<proteinExistence type="predicted"/>
<protein>
    <submittedName>
        <fullName evidence="2">Uncharacterized protein</fullName>
    </submittedName>
</protein>
<keyword evidence="1" id="KW-1133">Transmembrane helix</keyword>
<feature type="transmembrane region" description="Helical" evidence="1">
    <location>
        <begin position="12"/>
        <end position="39"/>
    </location>
</feature>
<keyword evidence="1" id="KW-0472">Membrane</keyword>